<keyword evidence="3 9" id="KW-0597">Phosphoprotein</keyword>
<evidence type="ECO:0000256" key="5">
    <source>
        <dbReference type="ARBA" id="ARBA00022777"/>
    </source>
</evidence>
<organism evidence="15">
    <name type="scientific">Dechloromonas aromatica (strain RCB)</name>
    <dbReference type="NCBI Taxonomy" id="159087"/>
    <lineage>
        <taxon>Bacteria</taxon>
        <taxon>Pseudomonadati</taxon>
        <taxon>Pseudomonadota</taxon>
        <taxon>Betaproteobacteria</taxon>
        <taxon>Rhodocyclales</taxon>
        <taxon>Azonexaceae</taxon>
        <taxon>Dechloromonas</taxon>
    </lineage>
</organism>
<feature type="domain" description="PAS" evidence="13">
    <location>
        <begin position="317"/>
        <end position="362"/>
    </location>
</feature>
<dbReference type="CDD" id="cd00130">
    <property type="entry name" value="PAS"/>
    <property type="match status" value="3"/>
</dbReference>
<evidence type="ECO:0000256" key="2">
    <source>
        <dbReference type="ARBA" id="ARBA00012438"/>
    </source>
</evidence>
<dbReference type="CDD" id="cd00082">
    <property type="entry name" value="HisKA"/>
    <property type="match status" value="1"/>
</dbReference>
<dbReference type="Pfam" id="PF08447">
    <property type="entry name" value="PAS_3"/>
    <property type="match status" value="1"/>
</dbReference>
<evidence type="ECO:0000256" key="4">
    <source>
        <dbReference type="ARBA" id="ARBA00022679"/>
    </source>
</evidence>
<feature type="modified residue" description="4-aspartylphosphate" evidence="9">
    <location>
        <position position="1011"/>
    </location>
</feature>
<proteinExistence type="predicted"/>
<evidence type="ECO:0000256" key="10">
    <source>
        <dbReference type="SAM" id="Phobius"/>
    </source>
</evidence>
<dbReference type="PROSITE" id="PS50110">
    <property type="entry name" value="RESPONSE_REGULATORY"/>
    <property type="match status" value="1"/>
</dbReference>
<dbReference type="SMART" id="SM00388">
    <property type="entry name" value="HisKA"/>
    <property type="match status" value="1"/>
</dbReference>
<dbReference type="SMART" id="SM00091">
    <property type="entry name" value="PAS"/>
    <property type="match status" value="4"/>
</dbReference>
<dbReference type="InterPro" id="IPR013655">
    <property type="entry name" value="PAS_fold_3"/>
</dbReference>
<dbReference type="InterPro" id="IPR013656">
    <property type="entry name" value="PAS_4"/>
</dbReference>
<feature type="domain" description="PAS" evidence="13">
    <location>
        <begin position="196"/>
        <end position="266"/>
    </location>
</feature>
<keyword evidence="10" id="KW-1133">Transmembrane helix</keyword>
<evidence type="ECO:0000256" key="1">
    <source>
        <dbReference type="ARBA" id="ARBA00000085"/>
    </source>
</evidence>
<dbReference type="InterPro" id="IPR001789">
    <property type="entry name" value="Sig_transdc_resp-reg_receiver"/>
</dbReference>
<dbReference type="InterPro" id="IPR035965">
    <property type="entry name" value="PAS-like_dom_sf"/>
</dbReference>
<feature type="transmembrane region" description="Helical" evidence="10">
    <location>
        <begin position="78"/>
        <end position="96"/>
    </location>
</feature>
<dbReference type="SUPFAM" id="SSF55785">
    <property type="entry name" value="PYP-like sensor domain (PAS domain)"/>
    <property type="match status" value="4"/>
</dbReference>
<dbReference type="HOGENOM" id="CLU_260896_0_0_4"/>
<evidence type="ECO:0000313" key="15">
    <source>
        <dbReference type="EMBL" id="AAZ46519.1"/>
    </source>
</evidence>
<feature type="domain" description="PAC" evidence="14">
    <location>
        <begin position="520"/>
        <end position="573"/>
    </location>
</feature>
<dbReference type="PANTHER" id="PTHR43047:SF72">
    <property type="entry name" value="OSMOSENSING HISTIDINE PROTEIN KINASE SLN1"/>
    <property type="match status" value="1"/>
</dbReference>
<evidence type="ECO:0000256" key="8">
    <source>
        <dbReference type="ARBA" id="ARBA00070152"/>
    </source>
</evidence>
<evidence type="ECO:0000259" key="14">
    <source>
        <dbReference type="PROSITE" id="PS50113"/>
    </source>
</evidence>
<dbReference type="PRINTS" id="PR00344">
    <property type="entry name" value="BCTRLSENSOR"/>
</dbReference>
<protein>
    <recommendedName>
        <fullName evidence="8">Virulence sensor protein BvgS</fullName>
        <ecNumber evidence="2">2.7.13.3</ecNumber>
    </recommendedName>
</protein>
<dbReference type="GO" id="GO:0000155">
    <property type="term" value="F:phosphorelay sensor kinase activity"/>
    <property type="evidence" value="ECO:0007669"/>
    <property type="project" value="InterPro"/>
</dbReference>
<dbReference type="InterPro" id="IPR005467">
    <property type="entry name" value="His_kinase_dom"/>
</dbReference>
<feature type="domain" description="Response regulatory" evidence="12">
    <location>
        <begin position="961"/>
        <end position="1081"/>
    </location>
</feature>
<dbReference type="InterPro" id="IPR011006">
    <property type="entry name" value="CheY-like_superfamily"/>
</dbReference>
<evidence type="ECO:0000256" key="7">
    <source>
        <dbReference type="ARBA" id="ARBA00058004"/>
    </source>
</evidence>
<dbReference type="eggNOG" id="COG2202">
    <property type="taxonomic scope" value="Bacteria"/>
</dbReference>
<feature type="transmembrane region" description="Helical" evidence="10">
    <location>
        <begin position="12"/>
        <end position="34"/>
    </location>
</feature>
<evidence type="ECO:0000259" key="11">
    <source>
        <dbReference type="PROSITE" id="PS50109"/>
    </source>
</evidence>
<dbReference type="SUPFAM" id="SSF52172">
    <property type="entry name" value="CheY-like"/>
    <property type="match status" value="1"/>
</dbReference>
<keyword evidence="10" id="KW-0472">Membrane</keyword>
<dbReference type="SMART" id="SM00387">
    <property type="entry name" value="HATPase_c"/>
    <property type="match status" value="1"/>
</dbReference>
<feature type="domain" description="Histidine kinase" evidence="11">
    <location>
        <begin position="712"/>
        <end position="934"/>
    </location>
</feature>
<evidence type="ECO:0000256" key="9">
    <source>
        <dbReference type="PROSITE-ProRule" id="PRU00169"/>
    </source>
</evidence>
<dbReference type="AlphaFoldDB" id="Q47F62"/>
<accession>Q47F62</accession>
<gene>
    <name evidence="15" type="ordered locus">Daro_1772</name>
</gene>
<dbReference type="CDD" id="cd16922">
    <property type="entry name" value="HATPase_EvgS-ArcB-TorS-like"/>
    <property type="match status" value="1"/>
</dbReference>
<dbReference type="InterPro" id="IPR036890">
    <property type="entry name" value="HATPase_C_sf"/>
</dbReference>
<comment type="catalytic activity">
    <reaction evidence="1">
        <text>ATP + protein L-histidine = ADP + protein N-phospho-L-histidine.</text>
        <dbReference type="EC" id="2.7.13.3"/>
    </reaction>
</comment>
<dbReference type="EC" id="2.7.13.3" evidence="2"/>
<dbReference type="STRING" id="159087.Daro_1772"/>
<dbReference type="InterPro" id="IPR003661">
    <property type="entry name" value="HisK_dim/P_dom"/>
</dbReference>
<dbReference type="SMART" id="SM00448">
    <property type="entry name" value="REC"/>
    <property type="match status" value="1"/>
</dbReference>
<dbReference type="InterPro" id="IPR004358">
    <property type="entry name" value="Sig_transdc_His_kin-like_C"/>
</dbReference>
<keyword evidence="4 15" id="KW-0808">Transferase</keyword>
<dbReference type="Pfam" id="PF00512">
    <property type="entry name" value="HisKA"/>
    <property type="match status" value="1"/>
</dbReference>
<name>Q47F62_DECAR</name>
<dbReference type="NCBIfam" id="TIGR00229">
    <property type="entry name" value="sensory_box"/>
    <property type="match status" value="3"/>
</dbReference>
<dbReference type="SMART" id="SM00086">
    <property type="entry name" value="PAC"/>
    <property type="match status" value="2"/>
</dbReference>
<dbReference type="CDD" id="cd17546">
    <property type="entry name" value="REC_hyHK_CKI1_RcsC-like"/>
    <property type="match status" value="1"/>
</dbReference>
<dbReference type="GO" id="GO:0005886">
    <property type="term" value="C:plasma membrane"/>
    <property type="evidence" value="ECO:0007669"/>
    <property type="project" value="TreeGrafter"/>
</dbReference>
<evidence type="ECO:0000259" key="13">
    <source>
        <dbReference type="PROSITE" id="PS50112"/>
    </source>
</evidence>
<dbReference type="PROSITE" id="PS50109">
    <property type="entry name" value="HIS_KIN"/>
    <property type="match status" value="1"/>
</dbReference>
<comment type="function">
    <text evidence="7">Member of the two-component regulatory system BvgS/BvgA. Phosphorylates BvgA via a four-step phosphorelay in response to environmental signals.</text>
</comment>
<evidence type="ECO:0000256" key="6">
    <source>
        <dbReference type="ARBA" id="ARBA00023012"/>
    </source>
</evidence>
<evidence type="ECO:0000259" key="12">
    <source>
        <dbReference type="PROSITE" id="PS50110"/>
    </source>
</evidence>
<dbReference type="PROSITE" id="PS50112">
    <property type="entry name" value="PAS"/>
    <property type="match status" value="2"/>
</dbReference>
<dbReference type="SUPFAM" id="SSF55874">
    <property type="entry name" value="ATPase domain of HSP90 chaperone/DNA topoisomerase II/histidine kinase"/>
    <property type="match status" value="1"/>
</dbReference>
<dbReference type="Gene3D" id="1.10.287.130">
    <property type="match status" value="1"/>
</dbReference>
<dbReference type="Pfam" id="PF08448">
    <property type="entry name" value="PAS_4"/>
    <property type="match status" value="1"/>
</dbReference>
<dbReference type="SUPFAM" id="SSF47384">
    <property type="entry name" value="Homodimeric domain of signal transducing histidine kinase"/>
    <property type="match status" value="1"/>
</dbReference>
<feature type="domain" description="PAC" evidence="14">
    <location>
        <begin position="388"/>
        <end position="442"/>
    </location>
</feature>
<dbReference type="InterPro" id="IPR000014">
    <property type="entry name" value="PAS"/>
</dbReference>
<dbReference type="eggNOG" id="COG0784">
    <property type="taxonomic scope" value="Bacteria"/>
</dbReference>
<dbReference type="eggNOG" id="COG2205">
    <property type="taxonomic scope" value="Bacteria"/>
</dbReference>
<dbReference type="Pfam" id="PF02518">
    <property type="entry name" value="HATPase_c"/>
    <property type="match status" value="1"/>
</dbReference>
<feature type="transmembrane region" description="Helical" evidence="10">
    <location>
        <begin position="54"/>
        <end position="71"/>
    </location>
</feature>
<feature type="transmembrane region" description="Helical" evidence="10">
    <location>
        <begin position="108"/>
        <end position="134"/>
    </location>
</feature>
<dbReference type="FunFam" id="3.30.565.10:FF:000010">
    <property type="entry name" value="Sensor histidine kinase RcsC"/>
    <property type="match status" value="1"/>
</dbReference>
<dbReference type="InterPro" id="IPR001610">
    <property type="entry name" value="PAC"/>
</dbReference>
<sequence>MKLFQLQANQRTYNLAALGFFVIMVAAMVVNALIVNYNPETRSFIASGETHFRFYGVLLGLVMAAALFLSYHRGNTLALKLSTLIAIITVTSGLQLRAFDFAVPQAIWIPFILALAVTNIRWSLFVFAITVALTCYRFPNAFQSPLGAQVTAIILTLLTVSRLVQDLLVKNATKAEQKARDMAADIACKNQQLKESQDALDATLAAIPDILFEMDEIGTYLAIRTNDEHLLAASKNELMGRTVSDVLPPQAAAVVHQALAEAKRQGKSYGRVIKLPLAQGDAWFELSVARKDRTDMEGSRFIVISRDITSRHRAEEEAQRLSQVIEQSPESIVITDLKTHIIYANSAFKDASGYTVEEAIGRPAAFLGSGRTPAATKDVMWFTLEQGKVWQGEFINRRKDGSDYLEQVIISPLRDSSGEVTHYVAIKRDITTLRQQEQEIARDRKRLINVLSGTGAGPWEWDIDSGKLILDGASSNLVGRSLAEFGDDHLEAWFSRIHPEDRLVLEKSLADHLAGDSERFEIEYRIQHADQRWVWIQVRGKVIDWSKDRKPLTMYGVHLDITAHKQAEEQRQYLESILHSAIEAIGEGFSVYNAADRLTWCNEQYRRLYTISAPAFVPGNSFEEIIRYGIEHGQYPEAQANPEAWVQRRLLAHRQSESNFIQKLADGRWLDVRERKTADGSIVGFRVDITELMHAKQAAEAANRAKSEFLATMSHEIRTPMNSILGMAQILCGPDVSDPRSRDYGRVILESGKTLLTILNDVLDLAKVESGRVELDPTPWLPQQLAQDILALFRGVAQGKGLIISAEWDGPRTQEYLADGYRLKQMLSNLVSNALKFTAIGSVDIRISEIDRTNDFATLEFSVTDTGIGISSEKQQGLFQPFTQADGSTTRRYGGSGLGLSIVRHLAELMGGEAGLESEEKKGSRLWFRIPAPLATSTSAANESNATSQAQSGLVPSFSGSVLVAEDNALERKVLGTLLSRLGLCVTFATDGREAVSAACADDRPDMILMDCLMPGLDGYAAAREIREHEAQCGLPRIPVVAISASVFAEDRECCLQSGMDHFLPKPFVVSDLRRILVDVLAPEAAPAGTPGICAAKTTIFDRAQLRRAIEALIPLLELGKFDALQRFSELQSSAINTDIADEIDEIADSVKTFQFQAALGRLRALVNG</sequence>
<dbReference type="Gene3D" id="3.30.565.10">
    <property type="entry name" value="Histidine kinase-like ATPase, C-terminal domain"/>
    <property type="match status" value="1"/>
</dbReference>
<dbReference type="PANTHER" id="PTHR43047">
    <property type="entry name" value="TWO-COMPONENT HISTIDINE PROTEIN KINASE"/>
    <property type="match status" value="1"/>
</dbReference>
<reference evidence="15" key="1">
    <citation type="submission" date="2005-08" db="EMBL/GenBank/DDBJ databases">
        <title>Complete sequence of Dechloromonas aromatica RCB.</title>
        <authorList>
            <person name="Salinero K.K."/>
            <person name="Copeland A."/>
            <person name="Lucas S."/>
            <person name="Lapidus A."/>
            <person name="Barry K."/>
            <person name="Detter J.C."/>
            <person name="Glavina T."/>
            <person name="Hammon N."/>
            <person name="Israni S."/>
            <person name="Pitluck S."/>
            <person name="Di Bartolo G."/>
            <person name="Trong S."/>
            <person name="Schmutz J."/>
            <person name="Larimer F."/>
            <person name="Land M."/>
            <person name="Ivanova N."/>
            <person name="Richardson P."/>
        </authorList>
    </citation>
    <scope>NUCLEOTIDE SEQUENCE</scope>
    <source>
        <strain evidence="15">RCB</strain>
    </source>
</reference>
<dbReference type="Pfam" id="PF13426">
    <property type="entry name" value="PAS_9"/>
    <property type="match status" value="1"/>
</dbReference>
<keyword evidence="6" id="KW-0902">Two-component regulatory system</keyword>
<keyword evidence="10" id="KW-0812">Transmembrane</keyword>
<dbReference type="Pfam" id="PF12860">
    <property type="entry name" value="PAS_7"/>
    <property type="match status" value="1"/>
</dbReference>
<dbReference type="Gene3D" id="3.40.50.2300">
    <property type="match status" value="1"/>
</dbReference>
<dbReference type="Pfam" id="PF00072">
    <property type="entry name" value="Response_reg"/>
    <property type="match status" value="1"/>
</dbReference>
<evidence type="ECO:0000256" key="3">
    <source>
        <dbReference type="ARBA" id="ARBA00022553"/>
    </source>
</evidence>
<dbReference type="PROSITE" id="PS50113">
    <property type="entry name" value="PAC"/>
    <property type="match status" value="2"/>
</dbReference>
<dbReference type="InterPro" id="IPR000700">
    <property type="entry name" value="PAS-assoc_C"/>
</dbReference>
<feature type="transmembrane region" description="Helical" evidence="10">
    <location>
        <begin position="146"/>
        <end position="164"/>
    </location>
</feature>
<dbReference type="OrthoDB" id="8552871at2"/>
<dbReference type="InterPro" id="IPR036097">
    <property type="entry name" value="HisK_dim/P_sf"/>
</dbReference>
<dbReference type="EMBL" id="CP000089">
    <property type="protein sequence ID" value="AAZ46519.1"/>
    <property type="molecule type" value="Genomic_DNA"/>
</dbReference>
<dbReference type="GO" id="GO:0009927">
    <property type="term" value="F:histidine phosphotransfer kinase activity"/>
    <property type="evidence" value="ECO:0007669"/>
    <property type="project" value="TreeGrafter"/>
</dbReference>
<dbReference type="InterPro" id="IPR003594">
    <property type="entry name" value="HATPase_dom"/>
</dbReference>
<dbReference type="Gene3D" id="3.30.450.20">
    <property type="entry name" value="PAS domain"/>
    <property type="match status" value="4"/>
</dbReference>
<keyword evidence="5 15" id="KW-0418">Kinase</keyword>
<dbReference type="KEGG" id="dar:Daro_1772"/>